<proteinExistence type="predicted"/>
<evidence type="ECO:0000313" key="2">
    <source>
        <dbReference type="EMBL" id="KAL0133701.1"/>
    </source>
</evidence>
<reference evidence="2 3" key="1">
    <citation type="submission" date="2023-03" db="EMBL/GenBank/DDBJ databases">
        <title>High recombination rates correlate with genetic variation in Cardiocondyla obscurior ants.</title>
        <authorList>
            <person name="Errbii M."/>
        </authorList>
    </citation>
    <scope>NUCLEOTIDE SEQUENCE [LARGE SCALE GENOMIC DNA]</scope>
    <source>
        <strain evidence="2">Alpha-2009</strain>
        <tissue evidence="2">Whole body</tissue>
    </source>
</reference>
<organism evidence="2 3">
    <name type="scientific">Cardiocondyla obscurior</name>
    <dbReference type="NCBI Taxonomy" id="286306"/>
    <lineage>
        <taxon>Eukaryota</taxon>
        <taxon>Metazoa</taxon>
        <taxon>Ecdysozoa</taxon>
        <taxon>Arthropoda</taxon>
        <taxon>Hexapoda</taxon>
        <taxon>Insecta</taxon>
        <taxon>Pterygota</taxon>
        <taxon>Neoptera</taxon>
        <taxon>Endopterygota</taxon>
        <taxon>Hymenoptera</taxon>
        <taxon>Apocrita</taxon>
        <taxon>Aculeata</taxon>
        <taxon>Formicoidea</taxon>
        <taxon>Formicidae</taxon>
        <taxon>Myrmicinae</taxon>
        <taxon>Cardiocondyla</taxon>
    </lineage>
</organism>
<feature type="compositionally biased region" description="Polar residues" evidence="1">
    <location>
        <begin position="43"/>
        <end position="52"/>
    </location>
</feature>
<accession>A0AAW2H2Q1</accession>
<name>A0AAW2H2Q1_9HYME</name>
<dbReference type="EMBL" id="JADYXP020000001">
    <property type="protein sequence ID" value="KAL0133701.1"/>
    <property type="molecule type" value="Genomic_DNA"/>
</dbReference>
<protein>
    <submittedName>
        <fullName evidence="2">Uncharacterized protein</fullName>
    </submittedName>
</protein>
<comment type="caution">
    <text evidence="2">The sequence shown here is derived from an EMBL/GenBank/DDBJ whole genome shotgun (WGS) entry which is preliminary data.</text>
</comment>
<dbReference type="Proteomes" id="UP001430953">
    <property type="component" value="Unassembled WGS sequence"/>
</dbReference>
<evidence type="ECO:0000313" key="3">
    <source>
        <dbReference type="Proteomes" id="UP001430953"/>
    </source>
</evidence>
<feature type="region of interest" description="Disordered" evidence="1">
    <location>
        <begin position="43"/>
        <end position="66"/>
    </location>
</feature>
<keyword evidence="3" id="KW-1185">Reference proteome</keyword>
<dbReference type="AlphaFoldDB" id="A0AAW2H2Q1"/>
<evidence type="ECO:0000256" key="1">
    <source>
        <dbReference type="SAM" id="MobiDB-lite"/>
    </source>
</evidence>
<sequence>MFSVYKTQRDQCEDGVEMACEEVGHSDGRSGILRGGGGLGKVSYSTGATSESPAEFDNSAEAHADW</sequence>
<gene>
    <name evidence="2" type="ORF">PUN28_000980</name>
</gene>